<dbReference type="Pfam" id="PF02518">
    <property type="entry name" value="HATPase_c"/>
    <property type="match status" value="1"/>
</dbReference>
<gene>
    <name evidence="13" type="ORF">Q760_10260</name>
</gene>
<evidence type="ECO:0000256" key="3">
    <source>
        <dbReference type="ARBA" id="ARBA00012438"/>
    </source>
</evidence>
<dbReference type="SUPFAM" id="SSF55874">
    <property type="entry name" value="ATPase domain of HSP90 chaperone/DNA topoisomerase II/histidine kinase"/>
    <property type="match status" value="1"/>
</dbReference>
<organism evidence="13 14">
    <name type="scientific">Cellulomonas cellasea DSM 20118</name>
    <dbReference type="NCBI Taxonomy" id="1408250"/>
    <lineage>
        <taxon>Bacteria</taxon>
        <taxon>Bacillati</taxon>
        <taxon>Actinomycetota</taxon>
        <taxon>Actinomycetes</taxon>
        <taxon>Micrococcales</taxon>
        <taxon>Cellulomonadaceae</taxon>
        <taxon>Cellulomonas</taxon>
    </lineage>
</organism>
<dbReference type="PROSITE" id="PS50885">
    <property type="entry name" value="HAMP"/>
    <property type="match status" value="1"/>
</dbReference>
<dbReference type="EMBL" id="AXNT01000003">
    <property type="protein sequence ID" value="KGM03837.1"/>
    <property type="molecule type" value="Genomic_DNA"/>
</dbReference>
<dbReference type="Gene3D" id="3.30.565.10">
    <property type="entry name" value="Histidine kinase-like ATPase, C-terminal domain"/>
    <property type="match status" value="1"/>
</dbReference>
<evidence type="ECO:0000313" key="13">
    <source>
        <dbReference type="EMBL" id="KGM03837.1"/>
    </source>
</evidence>
<evidence type="ECO:0000256" key="6">
    <source>
        <dbReference type="ARBA" id="ARBA00022692"/>
    </source>
</evidence>
<evidence type="ECO:0000256" key="2">
    <source>
        <dbReference type="ARBA" id="ARBA00004236"/>
    </source>
</evidence>
<dbReference type="SUPFAM" id="SSF47384">
    <property type="entry name" value="Homodimeric domain of signal transducing histidine kinase"/>
    <property type="match status" value="1"/>
</dbReference>
<dbReference type="Gene3D" id="6.10.340.10">
    <property type="match status" value="1"/>
</dbReference>
<dbReference type="GO" id="GO:0005886">
    <property type="term" value="C:plasma membrane"/>
    <property type="evidence" value="ECO:0007669"/>
    <property type="project" value="UniProtKB-SubCell"/>
</dbReference>
<evidence type="ECO:0000256" key="1">
    <source>
        <dbReference type="ARBA" id="ARBA00000085"/>
    </source>
</evidence>
<feature type="transmembrane region" description="Helical" evidence="10">
    <location>
        <begin position="76"/>
        <end position="100"/>
    </location>
</feature>
<dbReference type="InterPro" id="IPR036097">
    <property type="entry name" value="HisK_dim/P_sf"/>
</dbReference>
<protein>
    <recommendedName>
        <fullName evidence="3">histidine kinase</fullName>
        <ecNumber evidence="3">2.7.13.3</ecNumber>
    </recommendedName>
</protein>
<dbReference type="SMART" id="SM00304">
    <property type="entry name" value="HAMP"/>
    <property type="match status" value="1"/>
</dbReference>
<dbReference type="Pfam" id="PF00512">
    <property type="entry name" value="HisKA"/>
    <property type="match status" value="1"/>
</dbReference>
<keyword evidence="8 10" id="KW-1133">Transmembrane helix</keyword>
<keyword evidence="14" id="KW-1185">Reference proteome</keyword>
<keyword evidence="6 10" id="KW-0812">Transmembrane</keyword>
<dbReference type="InterPro" id="IPR003661">
    <property type="entry name" value="HisK_dim/P_dom"/>
</dbReference>
<dbReference type="Pfam" id="PF00672">
    <property type="entry name" value="HAMP"/>
    <property type="match status" value="1"/>
</dbReference>
<feature type="transmembrane region" description="Helical" evidence="10">
    <location>
        <begin position="26"/>
        <end position="47"/>
    </location>
</feature>
<feature type="domain" description="HAMP" evidence="12">
    <location>
        <begin position="101"/>
        <end position="155"/>
    </location>
</feature>
<comment type="subcellular location">
    <subcellularLocation>
        <location evidence="2">Cell membrane</location>
    </subcellularLocation>
</comment>
<evidence type="ECO:0000256" key="5">
    <source>
        <dbReference type="ARBA" id="ARBA00022679"/>
    </source>
</evidence>
<comment type="caution">
    <text evidence="13">The sequence shown here is derived from an EMBL/GenBank/DDBJ whole genome shotgun (WGS) entry which is preliminary data.</text>
</comment>
<dbReference type="PANTHER" id="PTHR45436:SF5">
    <property type="entry name" value="SENSOR HISTIDINE KINASE TRCS"/>
    <property type="match status" value="1"/>
</dbReference>
<name>A0A0A0BCM0_9CELL</name>
<dbReference type="SMART" id="SM00387">
    <property type="entry name" value="HATPase_c"/>
    <property type="match status" value="1"/>
</dbReference>
<proteinExistence type="predicted"/>
<evidence type="ECO:0000259" key="12">
    <source>
        <dbReference type="PROSITE" id="PS50885"/>
    </source>
</evidence>
<dbReference type="GO" id="GO:0000155">
    <property type="term" value="F:phosphorelay sensor kinase activity"/>
    <property type="evidence" value="ECO:0007669"/>
    <property type="project" value="InterPro"/>
</dbReference>
<keyword evidence="5" id="KW-0808">Transferase</keyword>
<dbReference type="InterPro" id="IPR005467">
    <property type="entry name" value="His_kinase_dom"/>
</dbReference>
<feature type="domain" description="Histidine kinase" evidence="11">
    <location>
        <begin position="163"/>
        <end position="394"/>
    </location>
</feature>
<sequence length="401" mass="42473">MTTRPGGPPDGARAGLRTSARLRLTVSYVAFLLVAGLVMSVCIWAVLRFVPNYPLTAANPRDLDSPIASRGEILDAVVQACAVALAVLTVVGSVGGWWLARRVLTPLQHLNAAARAAADGDLSRRVGSQGSRRDEFTDLADTFDSMLDRLERDLHAQRRFAANASHELRTPLAVMRAMVDVAREDPDDVDLPVLLQRLDETTQRATNLVTALLDLAALDRGAVGHRLVDLDVLVADAVDDLMPEARSRGVTVTAGIDRATVLGDETLLLRAVDNLLRNAVRHNRPEGGRVVVTLGGGGGGGDRDGDGRVRFRVENDGARVDVDALRLAVEPFTRRVDVVGVNAAGSGTGDGSTRSHGLGLPLTERIVTVHGGSLLLVPRPEGGVVATVTLPAEGASRVREA</sequence>
<evidence type="ECO:0000256" key="10">
    <source>
        <dbReference type="SAM" id="Phobius"/>
    </source>
</evidence>
<keyword evidence="10" id="KW-0472">Membrane</keyword>
<dbReference type="CDD" id="cd06225">
    <property type="entry name" value="HAMP"/>
    <property type="match status" value="1"/>
</dbReference>
<dbReference type="InterPro" id="IPR036890">
    <property type="entry name" value="HATPase_C_sf"/>
</dbReference>
<dbReference type="Proteomes" id="UP000029833">
    <property type="component" value="Unassembled WGS sequence"/>
</dbReference>
<dbReference type="STRING" id="1408250.Q760_10260"/>
<dbReference type="RefSeq" id="WP_052103335.1">
    <property type="nucleotide sequence ID" value="NZ_AXNT01000003.1"/>
</dbReference>
<dbReference type="AlphaFoldDB" id="A0A0A0BCM0"/>
<accession>A0A0A0BCM0</accession>
<dbReference type="CDD" id="cd00082">
    <property type="entry name" value="HisKA"/>
    <property type="match status" value="1"/>
</dbReference>
<evidence type="ECO:0000256" key="8">
    <source>
        <dbReference type="ARBA" id="ARBA00022989"/>
    </source>
</evidence>
<reference evidence="13 14" key="1">
    <citation type="submission" date="2013-10" db="EMBL/GenBank/DDBJ databases">
        <authorList>
            <person name="Wang G."/>
            <person name="Zhuang W."/>
        </authorList>
    </citation>
    <scope>NUCLEOTIDE SEQUENCE [LARGE SCALE GENOMIC DNA]</scope>
    <source>
        <strain evidence="13 14">DSM 20118</strain>
    </source>
</reference>
<dbReference type="PANTHER" id="PTHR45436">
    <property type="entry name" value="SENSOR HISTIDINE KINASE YKOH"/>
    <property type="match status" value="1"/>
</dbReference>
<keyword evidence="4" id="KW-0597">Phosphoprotein</keyword>
<evidence type="ECO:0000313" key="14">
    <source>
        <dbReference type="Proteomes" id="UP000029833"/>
    </source>
</evidence>
<evidence type="ECO:0000259" key="11">
    <source>
        <dbReference type="PROSITE" id="PS50109"/>
    </source>
</evidence>
<dbReference type="CDD" id="cd00075">
    <property type="entry name" value="HATPase"/>
    <property type="match status" value="1"/>
</dbReference>
<dbReference type="SUPFAM" id="SSF158472">
    <property type="entry name" value="HAMP domain-like"/>
    <property type="match status" value="1"/>
</dbReference>
<evidence type="ECO:0000256" key="7">
    <source>
        <dbReference type="ARBA" id="ARBA00022777"/>
    </source>
</evidence>
<dbReference type="InterPro" id="IPR003660">
    <property type="entry name" value="HAMP_dom"/>
</dbReference>
<comment type="catalytic activity">
    <reaction evidence="1">
        <text>ATP + protein L-histidine = ADP + protein N-phospho-L-histidine.</text>
        <dbReference type="EC" id="2.7.13.3"/>
    </reaction>
</comment>
<dbReference type="InterPro" id="IPR050428">
    <property type="entry name" value="TCS_sensor_his_kinase"/>
</dbReference>
<dbReference type="EC" id="2.7.13.3" evidence="3"/>
<keyword evidence="9" id="KW-0902">Two-component regulatory system</keyword>
<evidence type="ECO:0000256" key="9">
    <source>
        <dbReference type="ARBA" id="ARBA00023012"/>
    </source>
</evidence>
<dbReference type="Gene3D" id="1.10.287.130">
    <property type="match status" value="1"/>
</dbReference>
<evidence type="ECO:0000256" key="4">
    <source>
        <dbReference type="ARBA" id="ARBA00022553"/>
    </source>
</evidence>
<dbReference type="PROSITE" id="PS50109">
    <property type="entry name" value="HIS_KIN"/>
    <property type="match status" value="1"/>
</dbReference>
<dbReference type="SMART" id="SM00388">
    <property type="entry name" value="HisKA"/>
    <property type="match status" value="1"/>
</dbReference>
<keyword evidence="7 13" id="KW-0418">Kinase</keyword>
<dbReference type="InterPro" id="IPR003594">
    <property type="entry name" value="HATPase_dom"/>
</dbReference>